<dbReference type="CDD" id="cd19961">
    <property type="entry name" value="EcYidC-like_peri"/>
    <property type="match status" value="1"/>
</dbReference>
<dbReference type="GO" id="GO:0005886">
    <property type="term" value="C:plasma membrane"/>
    <property type="evidence" value="ECO:0007669"/>
    <property type="project" value="UniProtKB-SubCell"/>
</dbReference>
<keyword evidence="4 13" id="KW-0813">Transport</keyword>
<keyword evidence="8 13" id="KW-1133">Transmembrane helix</keyword>
<evidence type="ECO:0000256" key="3">
    <source>
        <dbReference type="ARBA" id="ARBA00015325"/>
    </source>
</evidence>
<accession>A0AAU6PGM3</accession>
<proteinExistence type="inferred from homology"/>
<evidence type="ECO:0000256" key="10">
    <source>
        <dbReference type="ARBA" id="ARBA00023186"/>
    </source>
</evidence>
<dbReference type="InterPro" id="IPR028053">
    <property type="entry name" value="Membr_insert_YidC_N"/>
</dbReference>
<keyword evidence="9 13" id="KW-0472">Membrane</keyword>
<dbReference type="PRINTS" id="PR00701">
    <property type="entry name" value="60KDINNERMP"/>
</dbReference>
<evidence type="ECO:0000259" key="14">
    <source>
        <dbReference type="Pfam" id="PF02096"/>
    </source>
</evidence>
<dbReference type="GO" id="GO:0015031">
    <property type="term" value="P:protein transport"/>
    <property type="evidence" value="ECO:0007669"/>
    <property type="project" value="UniProtKB-KW"/>
</dbReference>
<keyword evidence="7 13" id="KW-0653">Protein transport</keyword>
<dbReference type="Gene3D" id="2.70.98.90">
    <property type="match status" value="1"/>
</dbReference>
<dbReference type="InterPro" id="IPR038221">
    <property type="entry name" value="YidC_periplasmic_sf"/>
</dbReference>
<feature type="domain" description="Membrane insertase YidC N-terminal" evidence="15">
    <location>
        <begin position="79"/>
        <end position="346"/>
    </location>
</feature>
<organism evidence="16">
    <name type="scientific">Catillopecten margaritatus gill symbiont</name>
    <dbReference type="NCBI Taxonomy" id="3083288"/>
    <lineage>
        <taxon>Bacteria</taxon>
        <taxon>Pseudomonadati</taxon>
        <taxon>Pseudomonadota</taxon>
        <taxon>Gammaproteobacteria</taxon>
        <taxon>sulfur-oxidizing symbionts</taxon>
    </lineage>
</organism>
<dbReference type="PRINTS" id="PR01900">
    <property type="entry name" value="YIDCPROTEIN"/>
</dbReference>
<dbReference type="PANTHER" id="PTHR12428:SF65">
    <property type="entry name" value="CYTOCHROME C OXIDASE ASSEMBLY PROTEIN COX18, MITOCHONDRIAL"/>
    <property type="match status" value="1"/>
</dbReference>
<dbReference type="InterPro" id="IPR047196">
    <property type="entry name" value="YidC_ALB_C"/>
</dbReference>
<comment type="caution">
    <text evidence="13">Lacks conserved residue(s) required for the propagation of feature annotation.</text>
</comment>
<evidence type="ECO:0000256" key="1">
    <source>
        <dbReference type="ARBA" id="ARBA00004429"/>
    </source>
</evidence>
<dbReference type="PANTHER" id="PTHR12428">
    <property type="entry name" value="OXA1"/>
    <property type="match status" value="1"/>
</dbReference>
<feature type="transmembrane region" description="Helical" evidence="13">
    <location>
        <begin position="421"/>
        <end position="444"/>
    </location>
</feature>
<dbReference type="CDD" id="cd20070">
    <property type="entry name" value="5TM_YidC_Alb3"/>
    <property type="match status" value="1"/>
</dbReference>
<comment type="subunit">
    <text evidence="13">Interacts with the Sec translocase complex via SecD. Specifically interacts with transmembrane segments of nascent integral membrane proteins during membrane integration.</text>
</comment>
<comment type="subcellular location">
    <subcellularLocation>
        <location evidence="1">Cell inner membrane</location>
        <topology evidence="1">Multi-pass membrane protein</topology>
    </subcellularLocation>
    <subcellularLocation>
        <location evidence="13">Cell membrane</location>
        <topology evidence="13">Multi-pass membrane protein</topology>
    </subcellularLocation>
</comment>
<feature type="transmembrane region" description="Helical" evidence="13">
    <location>
        <begin position="358"/>
        <end position="377"/>
    </location>
</feature>
<dbReference type="GO" id="GO:0032977">
    <property type="term" value="F:membrane insertase activity"/>
    <property type="evidence" value="ECO:0007669"/>
    <property type="project" value="InterPro"/>
</dbReference>
<gene>
    <name evidence="16" type="primary">yidC_2</name>
    <name evidence="13" type="synonym">yidC</name>
    <name evidence="16" type="ORF">Ctma_0867</name>
</gene>
<dbReference type="HAMAP" id="MF_01810">
    <property type="entry name" value="YidC_type1"/>
    <property type="match status" value="1"/>
</dbReference>
<dbReference type="InterPro" id="IPR001708">
    <property type="entry name" value="YidC/ALB3/OXA1/COX18"/>
</dbReference>
<dbReference type="Pfam" id="PF02096">
    <property type="entry name" value="60KD_IMP"/>
    <property type="match status" value="1"/>
</dbReference>
<evidence type="ECO:0000256" key="2">
    <source>
        <dbReference type="ARBA" id="ARBA00010527"/>
    </source>
</evidence>
<keyword evidence="10 13" id="KW-0143">Chaperone</keyword>
<evidence type="ECO:0000259" key="15">
    <source>
        <dbReference type="Pfam" id="PF14849"/>
    </source>
</evidence>
<evidence type="ECO:0000313" key="16">
    <source>
        <dbReference type="EMBL" id="WXU00156.1"/>
    </source>
</evidence>
<dbReference type="NCBIfam" id="NF002352">
    <property type="entry name" value="PRK01318.1-3"/>
    <property type="match status" value="1"/>
</dbReference>
<sequence>MNNQKLFLGIAIFLTVFILWDKWQITHTVDENGNTVRKTTTTLVGAPISNSDVPMMDSQSIEIDLPTMPTVVQKGGFTTVTTDLLTVEISHKGGTLQNAYLNDYPIELGGSEKFQLLSDKAGQLFQAQSGLASSNDLLPTHLSDFHSTSTDYQMNGDTLIVPLTWQGKNGVQVVKNYHFQRGSYVVGVDYQVKNNTSQAIPVKSYVRLSRQSIDQGNVMMPTFTGGIVYNKAEHTVQKNDFEDWGDFNAQQATGGWLAMVQQYFMAAWIPNQEQAQSFSASTKNSIHKLTNANQQISVAAGTTATLATNELYIGPKEYGKIEKVAKGLHYTLDYGWLDVLADPLSWGIHKINDFVSSWGWSIIIITLLIKLAFYPLSEKSYRSMAGMRKLAPRLAKLKETYGDDKQKMGQKTMELYKKEKINPASGCLPIMVQIPVFIAFYWMLLDTIELRQTAFWWISDLSEMDPYYILPIIMGASMFIQQKLNPPPPDPMQAKIMMALPFVFTVMFLWFPSGLVLYWVFNNTLSILQQWSINKRING</sequence>
<keyword evidence="6 13" id="KW-0812">Transmembrane</keyword>
<dbReference type="GO" id="GO:0051205">
    <property type="term" value="P:protein insertion into membrane"/>
    <property type="evidence" value="ECO:0007669"/>
    <property type="project" value="TreeGrafter"/>
</dbReference>
<evidence type="ECO:0000256" key="11">
    <source>
        <dbReference type="ARBA" id="ARBA00033245"/>
    </source>
</evidence>
<dbReference type="InterPro" id="IPR019998">
    <property type="entry name" value="Membr_insert_YidC"/>
</dbReference>
<feature type="domain" description="Membrane insertase YidC/Oxa/ALB C-terminal" evidence="14">
    <location>
        <begin position="358"/>
        <end position="535"/>
    </location>
</feature>
<keyword evidence="5 13" id="KW-1003">Cell membrane</keyword>
<evidence type="ECO:0000256" key="6">
    <source>
        <dbReference type="ARBA" id="ARBA00022692"/>
    </source>
</evidence>
<protein>
    <recommendedName>
        <fullName evidence="3 13">Membrane protein insertase YidC</fullName>
    </recommendedName>
    <alternativeName>
        <fullName evidence="12 13">Foldase YidC</fullName>
    </alternativeName>
    <alternativeName>
        <fullName evidence="11 13">Membrane integrase YidC</fullName>
    </alternativeName>
    <alternativeName>
        <fullName evidence="13">Membrane protein YidC</fullName>
    </alternativeName>
</protein>
<comment type="function">
    <text evidence="13">Required for the insertion and/or proper folding and/or complex formation of integral membrane proteins into the membrane. Involved in integration of membrane proteins that insert both dependently and independently of the Sec translocase complex, as well as at least some lipoproteins. Aids folding of multispanning membrane proteins.</text>
</comment>
<evidence type="ECO:0000256" key="13">
    <source>
        <dbReference type="HAMAP-Rule" id="MF_01810"/>
    </source>
</evidence>
<comment type="similarity">
    <text evidence="2 13">Belongs to the OXA1/ALB3/YidC family. Type 1 subfamily.</text>
</comment>
<evidence type="ECO:0000256" key="7">
    <source>
        <dbReference type="ARBA" id="ARBA00022927"/>
    </source>
</evidence>
<evidence type="ECO:0000256" key="9">
    <source>
        <dbReference type="ARBA" id="ARBA00023136"/>
    </source>
</evidence>
<dbReference type="InterPro" id="IPR028055">
    <property type="entry name" value="YidC/Oxa/ALB_C"/>
</dbReference>
<dbReference type="Pfam" id="PF14849">
    <property type="entry name" value="YidC_periplas"/>
    <property type="match status" value="1"/>
</dbReference>
<evidence type="ECO:0000256" key="5">
    <source>
        <dbReference type="ARBA" id="ARBA00022475"/>
    </source>
</evidence>
<dbReference type="NCBIfam" id="TIGR03592">
    <property type="entry name" value="yidC_oxa1_cterm"/>
    <property type="match status" value="1"/>
</dbReference>
<dbReference type="NCBIfam" id="TIGR03593">
    <property type="entry name" value="yidC_nterm"/>
    <property type="match status" value="1"/>
</dbReference>
<name>A0AAU6PGM3_9GAMM</name>
<dbReference type="AlphaFoldDB" id="A0AAU6PGM3"/>
<evidence type="ECO:0000256" key="12">
    <source>
        <dbReference type="ARBA" id="ARBA00033342"/>
    </source>
</evidence>
<dbReference type="EMBL" id="CP138327">
    <property type="protein sequence ID" value="WXU00156.1"/>
    <property type="molecule type" value="Genomic_DNA"/>
</dbReference>
<evidence type="ECO:0000256" key="8">
    <source>
        <dbReference type="ARBA" id="ARBA00022989"/>
    </source>
</evidence>
<feature type="transmembrane region" description="Helical" evidence="13">
    <location>
        <begin position="500"/>
        <end position="521"/>
    </location>
</feature>
<reference evidence="16" key="1">
    <citation type="submission" date="2023-10" db="EMBL/GenBank/DDBJ databases">
        <title>The first scallop-associated chemosynthetic bacterial symbiont.</title>
        <authorList>
            <person name="Lin Y.-T."/>
            <person name="Sun J."/>
            <person name="Ip J.C.-H."/>
            <person name="He X."/>
            <person name="Gao Z.-M."/>
            <person name="Perez M."/>
            <person name="Xu T."/>
            <person name="Qian P.-Y."/>
            <person name="Qiu J.-W."/>
        </authorList>
    </citation>
    <scope>NUCLEOTIDE SEQUENCE</scope>
    <source>
        <strain evidence="16">Gill1</strain>
    </source>
</reference>
<evidence type="ECO:0000256" key="4">
    <source>
        <dbReference type="ARBA" id="ARBA00022448"/>
    </source>
</evidence>